<dbReference type="Proteomes" id="UP001304671">
    <property type="component" value="Unassembled WGS sequence"/>
</dbReference>
<keyword evidence="5" id="KW-1185">Reference proteome</keyword>
<gene>
    <name evidence="4" type="ORF">VB264_19860</name>
</gene>
<evidence type="ECO:0000313" key="5">
    <source>
        <dbReference type="Proteomes" id="UP001304671"/>
    </source>
</evidence>
<feature type="domain" description="Bacterial surface antigen (D15)" evidence="3">
    <location>
        <begin position="139"/>
        <end position="461"/>
    </location>
</feature>
<evidence type="ECO:0000256" key="1">
    <source>
        <dbReference type="ARBA" id="ARBA00004370"/>
    </source>
</evidence>
<dbReference type="Gene3D" id="2.40.160.50">
    <property type="entry name" value="membrane protein fhac: a member of the omp85/tpsb transporter family"/>
    <property type="match status" value="1"/>
</dbReference>
<proteinExistence type="predicted"/>
<dbReference type="Gene3D" id="3.10.20.310">
    <property type="entry name" value="membrane protein fhac"/>
    <property type="match status" value="1"/>
</dbReference>
<dbReference type="InterPro" id="IPR000184">
    <property type="entry name" value="Bac_surfAg_D15"/>
</dbReference>
<evidence type="ECO:0000259" key="3">
    <source>
        <dbReference type="Pfam" id="PF01103"/>
    </source>
</evidence>
<protein>
    <submittedName>
        <fullName evidence="4">BamA/TamA family outer membrane protein</fullName>
    </submittedName>
</protein>
<evidence type="ECO:0000313" key="4">
    <source>
        <dbReference type="EMBL" id="MEA5260063.1"/>
    </source>
</evidence>
<comment type="subcellular location">
    <subcellularLocation>
        <location evidence="1">Membrane</location>
    </subcellularLocation>
</comment>
<keyword evidence="2" id="KW-0472">Membrane</keyword>
<reference evidence="4 5" key="1">
    <citation type="submission" date="2023-12" db="EMBL/GenBank/DDBJ databases">
        <title>Novel species of the genus Arcicella isolated from rivers.</title>
        <authorList>
            <person name="Lu H."/>
        </authorList>
    </citation>
    <scope>NUCLEOTIDE SEQUENCE [LARGE SCALE GENOMIC DNA]</scope>
    <source>
        <strain evidence="4 5">LMG 21963</strain>
    </source>
</reference>
<comment type="caution">
    <text evidence="4">The sequence shown here is derived from an EMBL/GenBank/DDBJ whole genome shotgun (WGS) entry which is preliminary data.</text>
</comment>
<accession>A0ABU5QSI8</accession>
<organism evidence="4 5">
    <name type="scientific">Arcicella aquatica</name>
    <dbReference type="NCBI Taxonomy" id="217141"/>
    <lineage>
        <taxon>Bacteria</taxon>
        <taxon>Pseudomonadati</taxon>
        <taxon>Bacteroidota</taxon>
        <taxon>Cytophagia</taxon>
        <taxon>Cytophagales</taxon>
        <taxon>Flectobacillaceae</taxon>
        <taxon>Arcicella</taxon>
    </lineage>
</organism>
<name>A0ABU5QSI8_9BACT</name>
<dbReference type="Pfam" id="PF01103">
    <property type="entry name" value="Omp85"/>
    <property type="match status" value="1"/>
</dbReference>
<dbReference type="EMBL" id="JAYFUL010000044">
    <property type="protein sequence ID" value="MEA5260063.1"/>
    <property type="molecule type" value="Genomic_DNA"/>
</dbReference>
<dbReference type="RefSeq" id="WP_323252231.1">
    <property type="nucleotide sequence ID" value="NZ_JAYFUL010000044.1"/>
</dbReference>
<sequence length="461" mass="54363">MLLFTFLFSLLSTSFKPIQADSIVVVNEIVLNGHHKTKESIIFRELDFKIGDTLFINDVNKRLEINRRKIVNTNLFISVEIHHQITENGQLNIQIQLQEQWFLLGYPVFLLADRNFSEWWDRGHDFNRTIYGIDLIHSNFRGRAERLSLHLENGFTKRVDVGYRIPYINKAQKTGMGFSISYMTNNNVAFRSLNDTLFYFRSSGHTMRERFSTAIFLKKRIGFYDNHTIELRYNSIGINDTIRKLNPNYFANHGTLQRYAQLSYSFNHDFRDNVAYPLRGKRYGILINKLGILPNDDINQLEITGDYSYYRPLSRKWFFGMSIEAKISFPDRQPFYNTRGLGYGSRLVRGYELFVVDGSKYFYGKQTLRYELFNKRINLKFLKTKQFNKIPIGLYPTLFGDYGYVENRFSDENKSKLANKMLYSYGCGLDVVTYYNLVVRFNYAINSFNKGHFVFNIGREF</sequence>
<evidence type="ECO:0000256" key="2">
    <source>
        <dbReference type="ARBA" id="ARBA00023136"/>
    </source>
</evidence>